<gene>
    <name evidence="2" type="ORF">SAMN05216207_1004115</name>
</gene>
<feature type="region of interest" description="Disordered" evidence="1">
    <location>
        <begin position="1"/>
        <end position="27"/>
    </location>
</feature>
<dbReference type="EMBL" id="FOUY01000004">
    <property type="protein sequence ID" value="SFM88695.1"/>
    <property type="molecule type" value="Genomic_DNA"/>
</dbReference>
<dbReference type="STRING" id="260086.SAMN05216207_1004115"/>
<dbReference type="RefSeq" id="WP_143105276.1">
    <property type="nucleotide sequence ID" value="NZ_FOUY01000004.1"/>
</dbReference>
<sequence>MAIQPEAEVGREDVGGGPTGPHWNEVFTPSELGDGVFDVRWDLRPRLRRWLAHHDLPAASGREVHRPATDAWAMLDGGVIAVSAVTLPGGLPGAVPPPGRHAAADRGPAPSSPLLTPGMRVLGHRALRLLVARLRLTGPGRALSGEHLDVPGVVEDLFDARSHDAADVEQAELLASCTDRATLRWVVTALRP</sequence>
<proteinExistence type="predicted"/>
<keyword evidence="3" id="KW-1185">Reference proteome</keyword>
<dbReference type="AlphaFoldDB" id="A0A1I4UIG3"/>
<organism evidence="2 3">
    <name type="scientific">Pseudonocardia ammonioxydans</name>
    <dbReference type="NCBI Taxonomy" id="260086"/>
    <lineage>
        <taxon>Bacteria</taxon>
        <taxon>Bacillati</taxon>
        <taxon>Actinomycetota</taxon>
        <taxon>Actinomycetes</taxon>
        <taxon>Pseudonocardiales</taxon>
        <taxon>Pseudonocardiaceae</taxon>
        <taxon>Pseudonocardia</taxon>
    </lineage>
</organism>
<accession>A0A1I4UIG3</accession>
<dbReference type="Proteomes" id="UP000199614">
    <property type="component" value="Unassembled WGS sequence"/>
</dbReference>
<dbReference type="OrthoDB" id="3573178at2"/>
<evidence type="ECO:0000313" key="3">
    <source>
        <dbReference type="Proteomes" id="UP000199614"/>
    </source>
</evidence>
<evidence type="ECO:0000313" key="2">
    <source>
        <dbReference type="EMBL" id="SFM88695.1"/>
    </source>
</evidence>
<feature type="region of interest" description="Disordered" evidence="1">
    <location>
        <begin position="92"/>
        <end position="114"/>
    </location>
</feature>
<reference evidence="2 3" key="1">
    <citation type="submission" date="2016-10" db="EMBL/GenBank/DDBJ databases">
        <authorList>
            <person name="de Groot N.N."/>
        </authorList>
    </citation>
    <scope>NUCLEOTIDE SEQUENCE [LARGE SCALE GENOMIC DNA]</scope>
    <source>
        <strain evidence="2 3">CGMCC 4.1877</strain>
    </source>
</reference>
<protein>
    <submittedName>
        <fullName evidence="2">Uncharacterized protein</fullName>
    </submittedName>
</protein>
<name>A0A1I4UIG3_PSUAM</name>
<evidence type="ECO:0000256" key="1">
    <source>
        <dbReference type="SAM" id="MobiDB-lite"/>
    </source>
</evidence>